<dbReference type="OMA" id="KYTSVMP"/>
<dbReference type="VEuPathDB" id="FungiDB:SDRG_13894"/>
<evidence type="ECO:0000313" key="2">
    <source>
        <dbReference type="EMBL" id="EQC28347.1"/>
    </source>
</evidence>
<dbReference type="OrthoDB" id="10267139at2759"/>
<sequence>MPKIKTRSRSRNVEAIVFLLDDVLYDHTGTLSFLAVERAAKQLVEEGAFESWDDAHIALRKFREAFGYRQNFQRFIEDLVSAGQLTQGAGARVLTAYNARAFVLGAPHILPFPHTVDTLDELQAMGYKLGLLCSGTMEAQWEKIHALGIASCFDHVMVVPSGNLSGDGNTAKVLPVIRAMAKELKVSISKMALVGRRVFAELKAAKQLGIITIRMKYGKYSRTMPADDMEQPDYQMSTIEQLLAILKLIEERRPRPNIVALGGGTGLAVLLKALRDYPADLTAIVTVFDSGRHSGTLRKSLGILPPGDIRNCLVALSDADQLMHQLMNYRFQENYLEGASLGNLLLAALTDIHQGSFDKAVASVSEILNIRGQVLPATLDQSEICATLQDGSTVVSEVNVRDPNKPAPIERVYLENAENVHAYPAAVQAIEDADIILIAPGGFYTSIIATLLVPGIKEAIARSSGAVVYISNVATQNGQSDGYTLPQTLDILNEYLGTDVIDYVIANNAVPETSVFENGETLLLPTQAMEDAERPILVQGRAFQDMSNFTIEWKKVPMIKHCGKMILSMLYRIIEKEMDGTMQLRSRSHFVRSPSGFTPRYARQQAAQLSYDQPLSPKWRVRRHRADESTNHLWKLGLGLAFGAVVVLQHLRTPRA</sequence>
<dbReference type="eggNOG" id="ENOG502QQAU">
    <property type="taxonomic scope" value="Eukaryota"/>
</dbReference>
<dbReference type="InterPro" id="IPR038136">
    <property type="entry name" value="CofD-like_dom_sf"/>
</dbReference>
<dbReference type="SUPFAM" id="SSF56784">
    <property type="entry name" value="HAD-like"/>
    <property type="match status" value="1"/>
</dbReference>
<dbReference type="InParanoid" id="T0RF90"/>
<dbReference type="Gene3D" id="3.40.50.10680">
    <property type="entry name" value="CofD-like domains"/>
    <property type="match status" value="1"/>
</dbReference>
<dbReference type="PANTHER" id="PTHR30135">
    <property type="entry name" value="UNCHARACTERIZED PROTEIN YVCK-RELATED"/>
    <property type="match status" value="1"/>
</dbReference>
<dbReference type="SUPFAM" id="SSF142338">
    <property type="entry name" value="CofD-like"/>
    <property type="match status" value="1"/>
</dbReference>
<organism evidence="2 3">
    <name type="scientific">Saprolegnia diclina (strain VS20)</name>
    <dbReference type="NCBI Taxonomy" id="1156394"/>
    <lineage>
        <taxon>Eukaryota</taxon>
        <taxon>Sar</taxon>
        <taxon>Stramenopiles</taxon>
        <taxon>Oomycota</taxon>
        <taxon>Saprolegniomycetes</taxon>
        <taxon>Saprolegniales</taxon>
        <taxon>Saprolegniaceae</taxon>
        <taxon>Saprolegnia</taxon>
    </lineage>
</organism>
<dbReference type="GO" id="GO:0043743">
    <property type="term" value="F:LPPG:FO 2-phospho-L-lactate transferase activity"/>
    <property type="evidence" value="ECO:0007669"/>
    <property type="project" value="InterPro"/>
</dbReference>
<proteinExistence type="inferred from homology"/>
<dbReference type="AlphaFoldDB" id="T0RF90"/>
<dbReference type="Pfam" id="PF01933">
    <property type="entry name" value="CofD"/>
    <property type="match status" value="1"/>
</dbReference>
<dbReference type="InterPro" id="IPR010119">
    <property type="entry name" value="Gluconeogen_factor"/>
</dbReference>
<gene>
    <name evidence="2" type="ORF">SDRG_13894</name>
</gene>
<dbReference type="RefSeq" id="XP_008618217.1">
    <property type="nucleotide sequence ID" value="XM_008619995.1"/>
</dbReference>
<accession>T0RF90</accession>
<keyword evidence="3" id="KW-1185">Reference proteome</keyword>
<protein>
    <recommendedName>
        <fullName evidence="4">Gluconeogenesis factor</fullName>
    </recommendedName>
</protein>
<evidence type="ECO:0000313" key="3">
    <source>
        <dbReference type="Proteomes" id="UP000030762"/>
    </source>
</evidence>
<keyword evidence="1" id="KW-0963">Cytoplasm</keyword>
<dbReference type="GeneID" id="19954621"/>
<dbReference type="InterPro" id="IPR002882">
    <property type="entry name" value="CofD"/>
</dbReference>
<dbReference type="HAMAP" id="MF_00973">
    <property type="entry name" value="Gluconeogen_factor"/>
    <property type="match status" value="1"/>
</dbReference>
<dbReference type="EMBL" id="JH767195">
    <property type="protein sequence ID" value="EQC28347.1"/>
    <property type="molecule type" value="Genomic_DNA"/>
</dbReference>
<reference evidence="2 3" key="1">
    <citation type="submission" date="2012-04" db="EMBL/GenBank/DDBJ databases">
        <title>The Genome Sequence of Saprolegnia declina VS20.</title>
        <authorList>
            <consortium name="The Broad Institute Genome Sequencing Platform"/>
            <person name="Russ C."/>
            <person name="Nusbaum C."/>
            <person name="Tyler B."/>
            <person name="van West P."/>
            <person name="Dieguez-Uribeondo J."/>
            <person name="de Bruijn I."/>
            <person name="Tripathy S."/>
            <person name="Jiang R."/>
            <person name="Young S.K."/>
            <person name="Zeng Q."/>
            <person name="Gargeya S."/>
            <person name="Fitzgerald M."/>
            <person name="Haas B."/>
            <person name="Abouelleil A."/>
            <person name="Alvarado L."/>
            <person name="Arachchi H.M."/>
            <person name="Berlin A."/>
            <person name="Chapman S.B."/>
            <person name="Goldberg J."/>
            <person name="Griggs A."/>
            <person name="Gujja S."/>
            <person name="Hansen M."/>
            <person name="Howarth C."/>
            <person name="Imamovic A."/>
            <person name="Larimer J."/>
            <person name="McCowen C."/>
            <person name="Montmayeur A."/>
            <person name="Murphy C."/>
            <person name="Neiman D."/>
            <person name="Pearson M."/>
            <person name="Priest M."/>
            <person name="Roberts A."/>
            <person name="Saif S."/>
            <person name="Shea T."/>
            <person name="Sisk P."/>
            <person name="Sykes S."/>
            <person name="Wortman J."/>
            <person name="Nusbaum C."/>
            <person name="Birren B."/>
        </authorList>
    </citation>
    <scope>NUCLEOTIDE SEQUENCE [LARGE SCALE GENOMIC DNA]</scope>
    <source>
        <strain evidence="2 3">VS20</strain>
    </source>
</reference>
<dbReference type="NCBIfam" id="TIGR01826">
    <property type="entry name" value="CofD_related"/>
    <property type="match status" value="1"/>
</dbReference>
<evidence type="ECO:0008006" key="4">
    <source>
        <dbReference type="Google" id="ProtNLM"/>
    </source>
</evidence>
<dbReference type="Pfam" id="PF00702">
    <property type="entry name" value="Hydrolase"/>
    <property type="match status" value="1"/>
</dbReference>
<dbReference type="Gene3D" id="1.10.150.520">
    <property type="match status" value="1"/>
</dbReference>
<dbReference type="InterPro" id="IPR023214">
    <property type="entry name" value="HAD_sf"/>
</dbReference>
<name>T0RF90_SAPDV</name>
<dbReference type="InterPro" id="IPR036412">
    <property type="entry name" value="HAD-like_sf"/>
</dbReference>
<dbReference type="Proteomes" id="UP000030762">
    <property type="component" value="Unassembled WGS sequence"/>
</dbReference>
<evidence type="ECO:0000256" key="1">
    <source>
        <dbReference type="ARBA" id="ARBA00022490"/>
    </source>
</evidence>
<dbReference type="PANTHER" id="PTHR30135:SF3">
    <property type="entry name" value="GLUCONEOGENESIS FACTOR-RELATED"/>
    <property type="match status" value="1"/>
</dbReference>
<dbReference type="CDD" id="cd07187">
    <property type="entry name" value="YvcK_like"/>
    <property type="match status" value="1"/>
</dbReference>
<dbReference type="Gene3D" id="3.40.50.1000">
    <property type="entry name" value="HAD superfamily/HAD-like"/>
    <property type="match status" value="1"/>
</dbReference>